<dbReference type="GO" id="GO:0006303">
    <property type="term" value="P:double-strand break repair via nonhomologous end joining"/>
    <property type="evidence" value="ECO:0007669"/>
    <property type="project" value="UniProtKB-ARBA"/>
</dbReference>
<evidence type="ECO:0000313" key="12">
    <source>
        <dbReference type="Proteomes" id="UP000326757"/>
    </source>
</evidence>
<feature type="compositionally biased region" description="Pro residues" evidence="8">
    <location>
        <begin position="426"/>
        <end position="442"/>
    </location>
</feature>
<evidence type="ECO:0000256" key="8">
    <source>
        <dbReference type="SAM" id="MobiDB-lite"/>
    </source>
</evidence>
<keyword evidence="4" id="KW-0234">DNA repair</keyword>
<accession>A0A5N6KLY7</accession>
<feature type="compositionally biased region" description="Polar residues" evidence="8">
    <location>
        <begin position="343"/>
        <end position="354"/>
    </location>
</feature>
<evidence type="ECO:0000259" key="10">
    <source>
        <dbReference type="Pfam" id="PF21928"/>
    </source>
</evidence>
<evidence type="ECO:0000256" key="1">
    <source>
        <dbReference type="ARBA" id="ARBA00004123"/>
    </source>
</evidence>
<feature type="domain" description="XLF-like N-terminal" evidence="9">
    <location>
        <begin position="2"/>
        <end position="127"/>
    </location>
</feature>
<dbReference type="Pfam" id="PF09302">
    <property type="entry name" value="XLF"/>
    <property type="match status" value="1"/>
</dbReference>
<dbReference type="Proteomes" id="UP000326757">
    <property type="component" value="Unassembled WGS sequence"/>
</dbReference>
<keyword evidence="12" id="KW-1185">Reference proteome</keyword>
<dbReference type="Gene3D" id="2.170.210.10">
    <property type="entry name" value="DNA double-strand break repair and VJ recombination XRCC4, N-terminal"/>
    <property type="match status" value="1"/>
</dbReference>
<comment type="similarity">
    <text evidence="6">Belongs to the XRCC4-XLF family. XLF subfamily.</text>
</comment>
<dbReference type="GO" id="GO:0032807">
    <property type="term" value="C:DNA ligase IV complex"/>
    <property type="evidence" value="ECO:0007669"/>
    <property type="project" value="TreeGrafter"/>
</dbReference>
<evidence type="ECO:0000256" key="4">
    <source>
        <dbReference type="ARBA" id="ARBA00023204"/>
    </source>
</evidence>
<dbReference type="InterPro" id="IPR052287">
    <property type="entry name" value="NHEJ_factor"/>
</dbReference>
<protein>
    <recommendedName>
        <fullName evidence="7">Non-homologous end-joining factor 1</fullName>
    </recommendedName>
</protein>
<evidence type="ECO:0000259" key="9">
    <source>
        <dbReference type="Pfam" id="PF09302"/>
    </source>
</evidence>
<evidence type="ECO:0000256" key="3">
    <source>
        <dbReference type="ARBA" id="ARBA00023125"/>
    </source>
</evidence>
<reference evidence="11 12" key="1">
    <citation type="submission" date="2019-06" db="EMBL/GenBank/DDBJ databases">
        <title>Genome Sequence of the Brown Rot Fungal Pathogen Monilinia laxa.</title>
        <authorList>
            <person name="De Miccolis Angelini R.M."/>
            <person name="Landi L."/>
            <person name="Abate D."/>
            <person name="Pollastro S."/>
            <person name="Romanazzi G."/>
            <person name="Faretra F."/>
        </authorList>
    </citation>
    <scope>NUCLEOTIDE SEQUENCE [LARGE SCALE GENOMIC DNA]</scope>
    <source>
        <strain evidence="11 12">Mlax316</strain>
    </source>
</reference>
<dbReference type="EMBL" id="VIGI01000001">
    <property type="protein sequence ID" value="KAB8304631.1"/>
    <property type="molecule type" value="Genomic_DNA"/>
</dbReference>
<gene>
    <name evidence="11" type="ORF">EYC80_004004</name>
</gene>
<feature type="compositionally biased region" description="Acidic residues" evidence="8">
    <location>
        <begin position="412"/>
        <end position="423"/>
    </location>
</feature>
<comment type="subcellular location">
    <subcellularLocation>
        <location evidence="1">Nucleus</location>
    </subcellularLocation>
</comment>
<feature type="compositionally biased region" description="Polar residues" evidence="8">
    <location>
        <begin position="279"/>
        <end position="293"/>
    </location>
</feature>
<feature type="compositionally biased region" description="Acidic residues" evidence="8">
    <location>
        <begin position="318"/>
        <end position="330"/>
    </location>
</feature>
<dbReference type="InterPro" id="IPR038051">
    <property type="entry name" value="XRCC4-like_N_sf"/>
</dbReference>
<feature type="compositionally biased region" description="Polar residues" evidence="8">
    <location>
        <begin position="380"/>
        <end position="390"/>
    </location>
</feature>
<dbReference type="PANTHER" id="PTHR32235:SF1">
    <property type="entry name" value="NON-HOMOLOGOUS END-JOINING FACTOR 1"/>
    <property type="match status" value="1"/>
</dbReference>
<comment type="caution">
    <text evidence="11">The sequence shown here is derived from an EMBL/GenBank/DDBJ whole genome shotgun (WGS) entry which is preliminary data.</text>
</comment>
<proteinExistence type="inferred from homology"/>
<dbReference type="CDD" id="cd22285">
    <property type="entry name" value="HD_XLF_N"/>
    <property type="match status" value="1"/>
</dbReference>
<evidence type="ECO:0000313" key="11">
    <source>
        <dbReference type="EMBL" id="KAB8304631.1"/>
    </source>
</evidence>
<feature type="compositionally biased region" description="Pro residues" evidence="8">
    <location>
        <begin position="355"/>
        <end position="365"/>
    </location>
</feature>
<dbReference type="PANTHER" id="PTHR32235">
    <property type="entry name" value="NON-HOMOLOGOUS END-JOINING FACTOR 1"/>
    <property type="match status" value="1"/>
</dbReference>
<keyword evidence="3" id="KW-0238">DNA-binding</keyword>
<dbReference type="InterPro" id="IPR015381">
    <property type="entry name" value="XLF-like_N"/>
</dbReference>
<feature type="region of interest" description="Disordered" evidence="8">
    <location>
        <begin position="271"/>
        <end position="595"/>
    </location>
</feature>
<feature type="domain" description="XLF-like coiled-coil region" evidence="10">
    <location>
        <begin position="131"/>
        <end position="182"/>
    </location>
</feature>
<evidence type="ECO:0000256" key="7">
    <source>
        <dbReference type="ARBA" id="ARBA00044529"/>
    </source>
</evidence>
<dbReference type="AlphaFoldDB" id="A0A5N6KLY7"/>
<evidence type="ECO:0000256" key="6">
    <source>
        <dbReference type="ARBA" id="ARBA00025747"/>
    </source>
</evidence>
<dbReference type="InterPro" id="IPR053829">
    <property type="entry name" value="XLF-like_CC"/>
</dbReference>
<sequence length="595" mass="66314">MSWKPLELSSCAPAELPPFLISSEFNNNSYLVRLTDLTNTWAEGIGRDAIIARSREENSSIDPSEDDDQLSIFLDKIKLGLAREKDTTLSLQVGMSVGGDPLPQLLLHVRVPLPGGLKDLEWKYQLKPQSPEDAAETLIIPSLVVLQEERQRIEKLVKLLEEKDAVIQKLVDTLENQGTDLGTIFHQAAGRPGRKVDRKKASEKVRGLKTFDLDDWRNGLKFDKTVDTWDLLKNVFGDGDTNLNISTISDLGREARRSGWWDRMHGKTVGISEDRIAKTPNNLPKRNTKQQSIPPEDDFQVQSTPPHLSKSRPVLDIPIDDSTDDDDDLDITSQKSRIPDSLPISQVRAQSPDRTPTPSPSPPPKVKNSINKLNTKRKASTPTALNQNSDDTTEGDEPMPTNSHTTKTLDNDVNDNDTTDDDTTYSPPPKRQQSPQKPPTLSLPPAKKKGKLGKLGGKKAPSPELEREPDLESDVEPEAMKPRPRRGMLGRLGGKKKEAISTPEIEPQRSVSPKEKLGTIGGKKAVVGSVSQIEDAPGEDNRGRRREQKMVEEEKTKQKIPPRESSQERANKKRETLKRELEAKSKAPAKKKRKF</sequence>
<organism evidence="11 12">
    <name type="scientific">Monilinia laxa</name>
    <name type="common">Brown rot fungus</name>
    <name type="synonym">Sclerotinia laxa</name>
    <dbReference type="NCBI Taxonomy" id="61186"/>
    <lineage>
        <taxon>Eukaryota</taxon>
        <taxon>Fungi</taxon>
        <taxon>Dikarya</taxon>
        <taxon>Ascomycota</taxon>
        <taxon>Pezizomycotina</taxon>
        <taxon>Leotiomycetes</taxon>
        <taxon>Helotiales</taxon>
        <taxon>Sclerotiniaceae</taxon>
        <taxon>Monilinia</taxon>
    </lineage>
</organism>
<evidence type="ECO:0000256" key="5">
    <source>
        <dbReference type="ARBA" id="ARBA00023242"/>
    </source>
</evidence>
<keyword evidence="2" id="KW-0227">DNA damage</keyword>
<dbReference type="GO" id="GO:0045027">
    <property type="term" value="F:DNA end binding"/>
    <property type="evidence" value="ECO:0007669"/>
    <property type="project" value="TreeGrafter"/>
</dbReference>
<name>A0A5N6KLY7_MONLA</name>
<dbReference type="OrthoDB" id="2155935at2759"/>
<keyword evidence="5" id="KW-0539">Nucleus</keyword>
<feature type="compositionally biased region" description="Basic and acidic residues" evidence="8">
    <location>
        <begin position="548"/>
        <end position="585"/>
    </location>
</feature>
<evidence type="ECO:0000256" key="2">
    <source>
        <dbReference type="ARBA" id="ARBA00022763"/>
    </source>
</evidence>
<dbReference type="Pfam" id="PF21928">
    <property type="entry name" value="XLF_CC"/>
    <property type="match status" value="1"/>
</dbReference>